<dbReference type="SUPFAM" id="SSF50156">
    <property type="entry name" value="PDZ domain-like"/>
    <property type="match status" value="1"/>
</dbReference>
<dbReference type="Gene3D" id="3.30.750.44">
    <property type="match status" value="1"/>
</dbReference>
<evidence type="ECO:0000259" key="7">
    <source>
        <dbReference type="PROSITE" id="PS50106"/>
    </source>
</evidence>
<comment type="similarity">
    <text evidence="1 5">Belongs to the peptidase S41A family.</text>
</comment>
<proteinExistence type="inferred from homology"/>
<dbReference type="NCBIfam" id="TIGR00225">
    <property type="entry name" value="prc"/>
    <property type="match status" value="1"/>
</dbReference>
<dbReference type="PROSITE" id="PS50106">
    <property type="entry name" value="PDZ"/>
    <property type="match status" value="1"/>
</dbReference>
<keyword evidence="2 5" id="KW-0645">Protease</keyword>
<evidence type="ECO:0000313" key="8">
    <source>
        <dbReference type="EMBL" id="PPK48654.1"/>
    </source>
</evidence>
<dbReference type="PANTHER" id="PTHR32060">
    <property type="entry name" value="TAIL-SPECIFIC PROTEASE"/>
    <property type="match status" value="1"/>
</dbReference>
<reference evidence="8 9" key="1">
    <citation type="submission" date="2018-02" db="EMBL/GenBank/DDBJ databases">
        <title>Genomic Encyclopedia of Archaeal and Bacterial Type Strains, Phase II (KMG-II): from individual species to whole genera.</title>
        <authorList>
            <person name="Goeker M."/>
        </authorList>
    </citation>
    <scope>NUCLEOTIDE SEQUENCE [LARGE SCALE GENOMIC DNA]</scope>
    <source>
        <strain evidence="8 9">DSM 15099</strain>
    </source>
</reference>
<evidence type="ECO:0000256" key="4">
    <source>
        <dbReference type="ARBA" id="ARBA00022825"/>
    </source>
</evidence>
<dbReference type="STRING" id="37659.GCA_000703125_01478"/>
<evidence type="ECO:0000256" key="6">
    <source>
        <dbReference type="SAM" id="Phobius"/>
    </source>
</evidence>
<keyword evidence="6" id="KW-0472">Membrane</keyword>
<dbReference type="SMART" id="SM00228">
    <property type="entry name" value="PDZ"/>
    <property type="match status" value="1"/>
</dbReference>
<gene>
    <name evidence="8" type="ORF">BD821_10532</name>
</gene>
<dbReference type="SUPFAM" id="SSF52096">
    <property type="entry name" value="ClpP/crotonase"/>
    <property type="match status" value="1"/>
</dbReference>
<keyword evidence="4 5" id="KW-0720">Serine protease</keyword>
<dbReference type="Pfam" id="PF22694">
    <property type="entry name" value="CtpB_N-like"/>
    <property type="match status" value="1"/>
</dbReference>
<comment type="caution">
    <text evidence="8">The sequence shown here is derived from an EMBL/GenBank/DDBJ whole genome shotgun (WGS) entry which is preliminary data.</text>
</comment>
<organism evidence="8 9">
    <name type="scientific">Clostridium algidicarnis DSM 15099</name>
    <dbReference type="NCBI Taxonomy" id="1121295"/>
    <lineage>
        <taxon>Bacteria</taxon>
        <taxon>Bacillati</taxon>
        <taxon>Bacillota</taxon>
        <taxon>Clostridia</taxon>
        <taxon>Eubacteriales</taxon>
        <taxon>Clostridiaceae</taxon>
        <taxon>Clostridium</taxon>
    </lineage>
</organism>
<dbReference type="CDD" id="cd07560">
    <property type="entry name" value="Peptidase_S41_CPP"/>
    <property type="match status" value="1"/>
</dbReference>
<accession>A0A2S6FYX7</accession>
<keyword evidence="6" id="KW-0812">Transmembrane</keyword>
<evidence type="ECO:0000256" key="1">
    <source>
        <dbReference type="ARBA" id="ARBA00009179"/>
    </source>
</evidence>
<dbReference type="Pfam" id="PF03572">
    <property type="entry name" value="Peptidase_S41"/>
    <property type="match status" value="1"/>
</dbReference>
<dbReference type="FunFam" id="2.30.42.10:FF:000063">
    <property type="entry name" value="Peptidase, S41 family"/>
    <property type="match status" value="1"/>
</dbReference>
<dbReference type="InterPro" id="IPR036034">
    <property type="entry name" value="PDZ_sf"/>
</dbReference>
<sequence length="418" mass="46030">MDFHNNETGSGFNKKNKRSSKTIWIVIALLVITNVGTFFIGSAYSQFVPRSVKSSPEFTKSMENIKDVDKFKKIFSIREMLYKLYDGPMEDGEMLDGALKGMTASLKDPYTVFLDEKDFADLMEKNEGAYVGLGIQVGVKDNKIVVISVFEGSPAEKSGIVSGDIIQKVNGEDFTGADMEKAVSMMKGKEKTEVPITIYREGKGAFDVSVKRDTINMVTVKGEMLDDSIAYIQISMFDEHTGDEFNKKLGELKDKGAKSLVMDLRSNPGGLLNECVKVASNFIDKDKVIVSTKDKYGEEEKYNSTGGSYIGMPLVLLTDEGTASASEIVAGAIRDYEAGTLVGEKTFGKGIVQRVLDLKDGTGLKVTVSKYYTPNGENIHKIGISPNVEVKISDEMKQKPYDRGTDPQFNKALEILKK</sequence>
<feature type="domain" description="PDZ" evidence="7">
    <location>
        <begin position="119"/>
        <end position="187"/>
    </location>
</feature>
<evidence type="ECO:0000313" key="9">
    <source>
        <dbReference type="Proteomes" id="UP000239863"/>
    </source>
</evidence>
<dbReference type="Proteomes" id="UP000239863">
    <property type="component" value="Unassembled WGS sequence"/>
</dbReference>
<dbReference type="GO" id="GO:0008236">
    <property type="term" value="F:serine-type peptidase activity"/>
    <property type="evidence" value="ECO:0007669"/>
    <property type="project" value="UniProtKB-KW"/>
</dbReference>
<dbReference type="InterPro" id="IPR055210">
    <property type="entry name" value="CtpA/B_N"/>
</dbReference>
<dbReference type="Gene3D" id="2.30.42.10">
    <property type="match status" value="1"/>
</dbReference>
<dbReference type="EMBL" id="PTIS01000005">
    <property type="protein sequence ID" value="PPK48654.1"/>
    <property type="molecule type" value="Genomic_DNA"/>
</dbReference>
<dbReference type="InterPro" id="IPR005151">
    <property type="entry name" value="Tail-specific_protease"/>
</dbReference>
<dbReference type="Pfam" id="PF00595">
    <property type="entry name" value="PDZ"/>
    <property type="match status" value="1"/>
</dbReference>
<dbReference type="AlphaFoldDB" id="A0A2S6FYX7"/>
<dbReference type="RefSeq" id="WP_104409608.1">
    <property type="nucleotide sequence ID" value="NZ_PTIS01000005.1"/>
</dbReference>
<dbReference type="PANTHER" id="PTHR32060:SF30">
    <property type="entry name" value="CARBOXY-TERMINAL PROCESSING PROTEASE CTPA"/>
    <property type="match status" value="1"/>
</dbReference>
<keyword evidence="6" id="KW-1133">Transmembrane helix</keyword>
<dbReference type="GO" id="GO:0004175">
    <property type="term" value="F:endopeptidase activity"/>
    <property type="evidence" value="ECO:0007669"/>
    <property type="project" value="TreeGrafter"/>
</dbReference>
<dbReference type="CDD" id="cd06782">
    <property type="entry name" value="cpPDZ_CPP-like"/>
    <property type="match status" value="1"/>
</dbReference>
<keyword evidence="3 5" id="KW-0378">Hydrolase</keyword>
<dbReference type="Gene3D" id="3.90.226.10">
    <property type="entry name" value="2-enoyl-CoA Hydratase, Chain A, domain 1"/>
    <property type="match status" value="1"/>
</dbReference>
<dbReference type="InterPro" id="IPR001478">
    <property type="entry name" value="PDZ"/>
</dbReference>
<feature type="transmembrane region" description="Helical" evidence="6">
    <location>
        <begin position="23"/>
        <end position="44"/>
    </location>
</feature>
<dbReference type="SMART" id="SM00245">
    <property type="entry name" value="TSPc"/>
    <property type="match status" value="1"/>
</dbReference>
<dbReference type="InterPro" id="IPR004447">
    <property type="entry name" value="Peptidase_S41A"/>
</dbReference>
<protein>
    <submittedName>
        <fullName evidence="8">S41A family C-terminal processing peptidase-3</fullName>
    </submittedName>
</protein>
<dbReference type="OrthoDB" id="9812068at2"/>
<name>A0A2S6FYX7_9CLOT</name>
<evidence type="ECO:0000256" key="5">
    <source>
        <dbReference type="RuleBase" id="RU004404"/>
    </source>
</evidence>
<dbReference type="InterPro" id="IPR029045">
    <property type="entry name" value="ClpP/crotonase-like_dom_sf"/>
</dbReference>
<evidence type="ECO:0000256" key="2">
    <source>
        <dbReference type="ARBA" id="ARBA00022670"/>
    </source>
</evidence>
<dbReference type="GO" id="GO:0030288">
    <property type="term" value="C:outer membrane-bounded periplasmic space"/>
    <property type="evidence" value="ECO:0007669"/>
    <property type="project" value="TreeGrafter"/>
</dbReference>
<dbReference type="GO" id="GO:0007165">
    <property type="term" value="P:signal transduction"/>
    <property type="evidence" value="ECO:0007669"/>
    <property type="project" value="TreeGrafter"/>
</dbReference>
<evidence type="ECO:0000256" key="3">
    <source>
        <dbReference type="ARBA" id="ARBA00022801"/>
    </source>
</evidence>
<dbReference type="GO" id="GO:0006508">
    <property type="term" value="P:proteolysis"/>
    <property type="evidence" value="ECO:0007669"/>
    <property type="project" value="UniProtKB-KW"/>
</dbReference>